<feature type="signal peptide" evidence="2">
    <location>
        <begin position="1"/>
        <end position="19"/>
    </location>
</feature>
<reference evidence="3" key="1">
    <citation type="journal article" date="2021" name="Nat. Commun.">
        <title>Genetic determinants of endophytism in the Arabidopsis root mycobiome.</title>
        <authorList>
            <person name="Mesny F."/>
            <person name="Miyauchi S."/>
            <person name="Thiergart T."/>
            <person name="Pickel B."/>
            <person name="Atanasova L."/>
            <person name="Karlsson M."/>
            <person name="Huettel B."/>
            <person name="Barry K.W."/>
            <person name="Haridas S."/>
            <person name="Chen C."/>
            <person name="Bauer D."/>
            <person name="Andreopoulos W."/>
            <person name="Pangilinan J."/>
            <person name="LaButti K."/>
            <person name="Riley R."/>
            <person name="Lipzen A."/>
            <person name="Clum A."/>
            <person name="Drula E."/>
            <person name="Henrissat B."/>
            <person name="Kohler A."/>
            <person name="Grigoriev I.V."/>
            <person name="Martin F.M."/>
            <person name="Hacquard S."/>
        </authorList>
    </citation>
    <scope>NUCLEOTIDE SEQUENCE</scope>
    <source>
        <strain evidence="3">MPI-CAGE-AT-0147</strain>
    </source>
</reference>
<evidence type="ECO:0000313" key="4">
    <source>
        <dbReference type="Proteomes" id="UP000738349"/>
    </source>
</evidence>
<name>A0A9P9DBF6_9HYPO</name>
<proteinExistence type="predicted"/>
<dbReference type="EMBL" id="JAGMUV010000029">
    <property type="protein sequence ID" value="KAH7116275.1"/>
    <property type="molecule type" value="Genomic_DNA"/>
</dbReference>
<dbReference type="Proteomes" id="UP000738349">
    <property type="component" value="Unassembled WGS sequence"/>
</dbReference>
<feature type="chain" id="PRO_5040163595" evidence="2">
    <location>
        <begin position="20"/>
        <end position="181"/>
    </location>
</feature>
<evidence type="ECO:0000256" key="1">
    <source>
        <dbReference type="SAM" id="MobiDB-lite"/>
    </source>
</evidence>
<protein>
    <submittedName>
        <fullName evidence="3">Uncharacterized protein</fullName>
    </submittedName>
</protein>
<feature type="region of interest" description="Disordered" evidence="1">
    <location>
        <begin position="160"/>
        <end position="181"/>
    </location>
</feature>
<evidence type="ECO:0000256" key="2">
    <source>
        <dbReference type="SAM" id="SignalP"/>
    </source>
</evidence>
<sequence length="181" mass="19984">MRSFVISLCATVLASSVSAFDICRALRCIEPPDSPAVLVTLQVPAENRLYEPTIRVDLDESDEVCDPSRVQMFGQSLPIDEDGRGSGTLFAMPNLSITANWEFSCATPKNASTEHRLHFAISSIDGEEVPETGFVTRFRQIWPIVFTSVESSALAKDPEYSRGTLHYGPEGRRQTTLSNEL</sequence>
<gene>
    <name evidence="3" type="ORF">EDB81DRAFT_818818</name>
</gene>
<comment type="caution">
    <text evidence="3">The sequence shown here is derived from an EMBL/GenBank/DDBJ whole genome shotgun (WGS) entry which is preliminary data.</text>
</comment>
<organism evidence="3 4">
    <name type="scientific">Dactylonectria macrodidyma</name>
    <dbReference type="NCBI Taxonomy" id="307937"/>
    <lineage>
        <taxon>Eukaryota</taxon>
        <taxon>Fungi</taxon>
        <taxon>Dikarya</taxon>
        <taxon>Ascomycota</taxon>
        <taxon>Pezizomycotina</taxon>
        <taxon>Sordariomycetes</taxon>
        <taxon>Hypocreomycetidae</taxon>
        <taxon>Hypocreales</taxon>
        <taxon>Nectriaceae</taxon>
        <taxon>Dactylonectria</taxon>
    </lineage>
</organism>
<keyword evidence="2" id="KW-0732">Signal</keyword>
<dbReference type="AlphaFoldDB" id="A0A9P9DBF6"/>
<keyword evidence="4" id="KW-1185">Reference proteome</keyword>
<accession>A0A9P9DBF6</accession>
<dbReference type="OrthoDB" id="4225201at2759"/>
<evidence type="ECO:0000313" key="3">
    <source>
        <dbReference type="EMBL" id="KAH7116275.1"/>
    </source>
</evidence>